<dbReference type="InterPro" id="IPR004797">
    <property type="entry name" value="Competence_ComEC/Rec2"/>
</dbReference>
<evidence type="ECO:0000256" key="2">
    <source>
        <dbReference type="ARBA" id="ARBA00022475"/>
    </source>
</evidence>
<dbReference type="SUPFAM" id="SSF56281">
    <property type="entry name" value="Metallo-hydrolase/oxidoreductase"/>
    <property type="match status" value="1"/>
</dbReference>
<evidence type="ECO:0000256" key="3">
    <source>
        <dbReference type="ARBA" id="ARBA00022692"/>
    </source>
</evidence>
<name>A0A4R6HTQ3_9GAMM</name>
<dbReference type="EMBL" id="SNWH01000004">
    <property type="protein sequence ID" value="TDO12600.1"/>
    <property type="molecule type" value="Genomic_DNA"/>
</dbReference>
<dbReference type="SMART" id="SM00849">
    <property type="entry name" value="Lactamase_B"/>
    <property type="match status" value="1"/>
</dbReference>
<reference evidence="8 9" key="1">
    <citation type="submission" date="2019-03" db="EMBL/GenBank/DDBJ databases">
        <title>Freshwater and sediment microbial communities from various areas in North America, analyzing microbe dynamics in response to fracking.</title>
        <authorList>
            <person name="Lamendella R."/>
        </authorList>
    </citation>
    <scope>NUCLEOTIDE SEQUENCE [LARGE SCALE GENOMIC DNA]</scope>
    <source>
        <strain evidence="8 9">1_TX</strain>
    </source>
</reference>
<gene>
    <name evidence="8" type="ORF">DFO68_104113</name>
</gene>
<dbReference type="Proteomes" id="UP000295150">
    <property type="component" value="Unassembled WGS sequence"/>
</dbReference>
<dbReference type="NCBIfam" id="TIGR00360">
    <property type="entry name" value="ComEC_N-term"/>
    <property type="match status" value="1"/>
</dbReference>
<dbReference type="InterPro" id="IPR052159">
    <property type="entry name" value="Competence_DNA_uptake"/>
</dbReference>
<comment type="caution">
    <text evidence="8">The sequence shown here is derived from an EMBL/GenBank/DDBJ whole genome shotgun (WGS) entry which is preliminary data.</text>
</comment>
<dbReference type="NCBIfam" id="TIGR00361">
    <property type="entry name" value="ComEC_Rec2"/>
    <property type="match status" value="1"/>
</dbReference>
<feature type="transmembrane region" description="Helical" evidence="6">
    <location>
        <begin position="496"/>
        <end position="517"/>
    </location>
</feature>
<dbReference type="InterPro" id="IPR001279">
    <property type="entry name" value="Metallo-B-lactamas"/>
</dbReference>
<dbReference type="GO" id="GO:0030420">
    <property type="term" value="P:establishment of competence for transformation"/>
    <property type="evidence" value="ECO:0007669"/>
    <property type="project" value="InterPro"/>
</dbReference>
<keyword evidence="3 6" id="KW-0812">Transmembrane</keyword>
<feature type="domain" description="Metallo-beta-lactamase" evidence="7">
    <location>
        <begin position="532"/>
        <end position="711"/>
    </location>
</feature>
<keyword evidence="5 6" id="KW-0472">Membrane</keyword>
<feature type="transmembrane region" description="Helical" evidence="6">
    <location>
        <begin position="35"/>
        <end position="52"/>
    </location>
</feature>
<feature type="transmembrane region" description="Helical" evidence="6">
    <location>
        <begin position="276"/>
        <end position="297"/>
    </location>
</feature>
<feature type="transmembrane region" description="Helical" evidence="6">
    <location>
        <begin position="349"/>
        <end position="364"/>
    </location>
</feature>
<evidence type="ECO:0000313" key="8">
    <source>
        <dbReference type="EMBL" id="TDO12600.1"/>
    </source>
</evidence>
<dbReference type="CDD" id="cd07731">
    <property type="entry name" value="ComA-like_MBL-fold"/>
    <property type="match status" value="1"/>
</dbReference>
<dbReference type="Pfam" id="PF03772">
    <property type="entry name" value="Competence"/>
    <property type="match status" value="1"/>
</dbReference>
<protein>
    <submittedName>
        <fullName evidence="8">Competence protein ComEC</fullName>
    </submittedName>
</protein>
<feature type="transmembrane region" description="Helical" evidence="6">
    <location>
        <begin position="12"/>
        <end position="29"/>
    </location>
</feature>
<dbReference type="InterPro" id="IPR025405">
    <property type="entry name" value="DUF4131"/>
</dbReference>
<dbReference type="GO" id="GO:0005886">
    <property type="term" value="C:plasma membrane"/>
    <property type="evidence" value="ECO:0007669"/>
    <property type="project" value="UniProtKB-SubCell"/>
</dbReference>
<feature type="transmembrane region" description="Helical" evidence="6">
    <location>
        <begin position="243"/>
        <end position="264"/>
    </location>
</feature>
<feature type="transmembrane region" description="Helical" evidence="6">
    <location>
        <begin position="439"/>
        <end position="463"/>
    </location>
</feature>
<dbReference type="Gene3D" id="3.60.15.10">
    <property type="entry name" value="Ribonuclease Z/Hydroxyacylglutathione hydrolase-like"/>
    <property type="match status" value="1"/>
</dbReference>
<evidence type="ECO:0000256" key="4">
    <source>
        <dbReference type="ARBA" id="ARBA00022989"/>
    </source>
</evidence>
<feature type="transmembrane region" description="Helical" evidence="6">
    <location>
        <begin position="59"/>
        <end position="76"/>
    </location>
</feature>
<evidence type="ECO:0000256" key="1">
    <source>
        <dbReference type="ARBA" id="ARBA00004651"/>
    </source>
</evidence>
<keyword evidence="2" id="KW-1003">Cell membrane</keyword>
<dbReference type="InterPro" id="IPR004477">
    <property type="entry name" value="ComEC_N"/>
</dbReference>
<comment type="subcellular location">
    <subcellularLocation>
        <location evidence="1">Cell membrane</location>
        <topology evidence="1">Multi-pass membrane protein</topology>
    </subcellularLocation>
</comment>
<dbReference type="PANTHER" id="PTHR30619">
    <property type="entry name" value="DNA INTERNALIZATION/COMPETENCE PROTEIN COMEC/REC2"/>
    <property type="match status" value="1"/>
</dbReference>
<accession>A0A4R6HTQ3</accession>
<sequence>MERLPCLPFRDAVMQLGLAIPLAFAVLVGVLGGHLVMPGAIELLAIGLLVVLAGRRWRLAVVLCVAALVAGQLWMVRAGELAPGLTRQDLRLEGRLVSMSRDARLARLVMDVAHCRPLEEALPDCDSLGRVRLSFFGAPPMVPGERWRLTARLRPPSGFANPGTFDYRGWLWREGIQASGYVRREPPPHRLALAPFSLRQRALAFLDEQALAPRHQRWLAALTLGASERLESRDWDLLNASGATHLMVISGLHVGLVAAFALWLARGVAWVVSPGAWRLAVWPWWLAGVAAVAYASLAGLEPPALRAMIMAVVGLWVASGRHAPGRWQAWWLALALVLLVDPLSAWRPGLWLSFAAVALLILIWQGRAQPRGVSGWLWALCRTQLLLAPFMAAAVLLAFDRLAPAAPLVNLVAVPLVSSLLVPLGLLGWLTAWLPGLSALCWALFGLLADILMWLLELVAGWLPLWRPSPLQVVPLGLALGLAALLWVLPGLVPRLRLVGTGVLLVVPFGLVTSSPVPAEGVLRVRVHDVGQGQLVELRTIGYRALYDSGPRFGSGFMPLGSLWPPGQHFDDVLISHADQDHAGGLPALREQHRVGRFLVPPDEPLEVPAQPCIAGREWQRDGVTFRLLWPPAESGELSSNDRSCVLLASVGDQHLLITGDAGRDVERRLLAELPAPVTLLVAGHHGSTTSSGLLLVRHLTPRHVVFSAGRYNPFGHPASPVVRHFRDVGSCLWSTAQDGAVTLWLGGHAQRTVHTERPAAWRRGGVGGGCLGLESPL</sequence>
<evidence type="ECO:0000313" key="9">
    <source>
        <dbReference type="Proteomes" id="UP000295150"/>
    </source>
</evidence>
<dbReference type="InterPro" id="IPR036866">
    <property type="entry name" value="RibonucZ/Hydroxyglut_hydro"/>
</dbReference>
<feature type="transmembrane region" description="Helical" evidence="6">
    <location>
        <begin position="469"/>
        <end position="489"/>
    </location>
</feature>
<evidence type="ECO:0000256" key="5">
    <source>
        <dbReference type="ARBA" id="ARBA00023136"/>
    </source>
</evidence>
<evidence type="ECO:0000259" key="7">
    <source>
        <dbReference type="SMART" id="SM00849"/>
    </source>
</evidence>
<organism evidence="8 9">
    <name type="scientific">Halomonas ventosae</name>
    <dbReference type="NCBI Taxonomy" id="229007"/>
    <lineage>
        <taxon>Bacteria</taxon>
        <taxon>Pseudomonadati</taxon>
        <taxon>Pseudomonadota</taxon>
        <taxon>Gammaproteobacteria</taxon>
        <taxon>Oceanospirillales</taxon>
        <taxon>Halomonadaceae</taxon>
        <taxon>Halomonas</taxon>
    </lineage>
</organism>
<dbReference type="Pfam" id="PF13567">
    <property type="entry name" value="DUF4131"/>
    <property type="match status" value="1"/>
</dbReference>
<proteinExistence type="predicted"/>
<dbReference type="InterPro" id="IPR035681">
    <property type="entry name" value="ComA-like_MBL"/>
</dbReference>
<feature type="transmembrane region" description="Helical" evidence="6">
    <location>
        <begin position="376"/>
        <end position="399"/>
    </location>
</feature>
<keyword evidence="9" id="KW-1185">Reference proteome</keyword>
<keyword evidence="4 6" id="KW-1133">Transmembrane helix</keyword>
<feature type="transmembrane region" description="Helical" evidence="6">
    <location>
        <begin position="411"/>
        <end position="432"/>
    </location>
</feature>
<evidence type="ECO:0000256" key="6">
    <source>
        <dbReference type="SAM" id="Phobius"/>
    </source>
</evidence>
<dbReference type="AlphaFoldDB" id="A0A4R6HTQ3"/>
<dbReference type="Pfam" id="PF00753">
    <property type="entry name" value="Lactamase_B"/>
    <property type="match status" value="1"/>
</dbReference>
<dbReference type="PANTHER" id="PTHR30619:SF1">
    <property type="entry name" value="RECOMBINATION PROTEIN 2"/>
    <property type="match status" value="1"/>
</dbReference>